<dbReference type="OMA" id="THIITAW"/>
<gene>
    <name evidence="8" type="primary">CSON001211</name>
</gene>
<feature type="domain" description="Fatty acid hydroxylase" evidence="6">
    <location>
        <begin position="135"/>
        <end position="259"/>
    </location>
</feature>
<feature type="transmembrane region" description="Helical" evidence="5">
    <location>
        <begin position="33"/>
        <end position="57"/>
    </location>
</feature>
<dbReference type="GO" id="GO:0005506">
    <property type="term" value="F:iron ion binding"/>
    <property type="evidence" value="ECO:0007669"/>
    <property type="project" value="InterPro"/>
</dbReference>
<evidence type="ECO:0000313" key="8">
    <source>
        <dbReference type="EMBL" id="SSX29388.1"/>
    </source>
</evidence>
<dbReference type="PANTHER" id="PTHR11863">
    <property type="entry name" value="STEROL DESATURASE"/>
    <property type="match status" value="1"/>
</dbReference>
<reference evidence="7" key="1">
    <citation type="submission" date="2018-04" db="EMBL/GenBank/DDBJ databases">
        <authorList>
            <person name="Go L.Y."/>
            <person name="Mitchell J.A."/>
        </authorList>
    </citation>
    <scope>NUCLEOTIDE SEQUENCE</scope>
    <source>
        <tissue evidence="7">Whole organism</tissue>
    </source>
</reference>
<dbReference type="InterPro" id="IPR050307">
    <property type="entry name" value="Sterol_Desaturase_Related"/>
</dbReference>
<dbReference type="GO" id="GO:0016020">
    <property type="term" value="C:membrane"/>
    <property type="evidence" value="ECO:0007669"/>
    <property type="project" value="UniProtKB-SubCell"/>
</dbReference>
<accession>A0A336MTU2</accession>
<organism evidence="8">
    <name type="scientific">Culicoides sonorensis</name>
    <name type="common">Biting midge</name>
    <dbReference type="NCBI Taxonomy" id="179676"/>
    <lineage>
        <taxon>Eukaryota</taxon>
        <taxon>Metazoa</taxon>
        <taxon>Ecdysozoa</taxon>
        <taxon>Arthropoda</taxon>
        <taxon>Hexapoda</taxon>
        <taxon>Insecta</taxon>
        <taxon>Pterygota</taxon>
        <taxon>Neoptera</taxon>
        <taxon>Endopterygota</taxon>
        <taxon>Diptera</taxon>
        <taxon>Nematocera</taxon>
        <taxon>Chironomoidea</taxon>
        <taxon>Ceratopogonidae</taxon>
        <taxon>Ceratopogoninae</taxon>
        <taxon>Culicoides</taxon>
        <taxon>Monoculicoides</taxon>
    </lineage>
</organism>
<evidence type="ECO:0000256" key="1">
    <source>
        <dbReference type="ARBA" id="ARBA00004370"/>
    </source>
</evidence>
<keyword evidence="4 5" id="KW-0472">Membrane</keyword>
<feature type="transmembrane region" description="Helical" evidence="5">
    <location>
        <begin position="91"/>
        <end position="114"/>
    </location>
</feature>
<dbReference type="VEuPathDB" id="VectorBase:CSON001211"/>
<dbReference type="GO" id="GO:0016491">
    <property type="term" value="F:oxidoreductase activity"/>
    <property type="evidence" value="ECO:0007669"/>
    <property type="project" value="InterPro"/>
</dbReference>
<name>A0A336MTU2_CULSO</name>
<evidence type="ECO:0000256" key="5">
    <source>
        <dbReference type="SAM" id="Phobius"/>
    </source>
</evidence>
<dbReference type="GO" id="GO:0008610">
    <property type="term" value="P:lipid biosynthetic process"/>
    <property type="evidence" value="ECO:0007669"/>
    <property type="project" value="InterPro"/>
</dbReference>
<sequence>MELNDTSANSEQVSSFIQNQWNKIVDYTSDDPFIMWIFGLNTSMFFLYWTVGALYMLMDTYNLPLWSQFKTQPGKNEPVDWIKLRKVIKRVIYNQTIVALMLTIPAYSIVVWNGGNLLNIREIPSLSTLVIDIFGCMVVREITFYYSHRLLHHRKFYEKYHKKHHEYTAPVAVSAQYADSFEHVVSNLLPVLTGPVVMRAHYFTAFVWLAHVNLRTLSDHSGYNFPWYYNPARHDYHHETFNSHYGVEFFGLMDWLHGTGKPIKTKSH</sequence>
<protein>
    <submittedName>
        <fullName evidence="8">CSON001211 protein</fullName>
    </submittedName>
</protein>
<dbReference type="EMBL" id="UFQT01001186">
    <property type="protein sequence ID" value="SSX29388.1"/>
    <property type="molecule type" value="Genomic_DNA"/>
</dbReference>
<dbReference type="Pfam" id="PF04116">
    <property type="entry name" value="FA_hydroxylase"/>
    <property type="match status" value="1"/>
</dbReference>
<keyword evidence="2 5" id="KW-0812">Transmembrane</keyword>
<evidence type="ECO:0000256" key="4">
    <source>
        <dbReference type="ARBA" id="ARBA00023136"/>
    </source>
</evidence>
<reference evidence="8" key="2">
    <citation type="submission" date="2018-07" db="EMBL/GenBank/DDBJ databases">
        <authorList>
            <person name="Quirk P.G."/>
            <person name="Krulwich T.A."/>
        </authorList>
    </citation>
    <scope>NUCLEOTIDE SEQUENCE</scope>
</reference>
<comment type="subcellular location">
    <subcellularLocation>
        <location evidence="1">Membrane</location>
    </subcellularLocation>
</comment>
<evidence type="ECO:0000256" key="3">
    <source>
        <dbReference type="ARBA" id="ARBA00022989"/>
    </source>
</evidence>
<dbReference type="AlphaFoldDB" id="A0A336MTU2"/>
<evidence type="ECO:0000256" key="2">
    <source>
        <dbReference type="ARBA" id="ARBA00022692"/>
    </source>
</evidence>
<evidence type="ECO:0000259" key="6">
    <source>
        <dbReference type="Pfam" id="PF04116"/>
    </source>
</evidence>
<keyword evidence="3 5" id="KW-1133">Transmembrane helix</keyword>
<dbReference type="InterPro" id="IPR006694">
    <property type="entry name" value="Fatty_acid_hydroxylase"/>
</dbReference>
<evidence type="ECO:0000313" key="7">
    <source>
        <dbReference type="EMBL" id="SSX09592.1"/>
    </source>
</evidence>
<dbReference type="EMBL" id="UFQS01001186">
    <property type="protein sequence ID" value="SSX09592.1"/>
    <property type="molecule type" value="Genomic_DNA"/>
</dbReference>
<proteinExistence type="predicted"/>